<reference evidence="3 4" key="1">
    <citation type="submission" date="2018-08" db="EMBL/GenBank/DDBJ databases">
        <title>Erythrobacter zhengii sp.nov., a bacterium isolated from deep-sea sediment.</title>
        <authorList>
            <person name="Fang C."/>
            <person name="Wu Y.-H."/>
            <person name="Sun C."/>
            <person name="Wang H."/>
            <person name="Cheng H."/>
            <person name="Meng F.-X."/>
            <person name="Wang C.-S."/>
            <person name="Xu X.-W."/>
        </authorList>
    </citation>
    <scope>NUCLEOTIDE SEQUENCE [LARGE SCALE GENOMIC DNA]</scope>
    <source>
        <strain evidence="3 4">CCTCC AB 2015396</strain>
    </source>
</reference>
<keyword evidence="4" id="KW-1185">Reference proteome</keyword>
<evidence type="ECO:0000313" key="4">
    <source>
        <dbReference type="Proteomes" id="UP000265366"/>
    </source>
</evidence>
<dbReference type="RefSeq" id="WP_022684033.1">
    <property type="nucleotide sequence ID" value="NZ_QXFM01000102.1"/>
</dbReference>
<evidence type="ECO:0000256" key="2">
    <source>
        <dbReference type="SAM" id="Phobius"/>
    </source>
</evidence>
<evidence type="ECO:0000256" key="1">
    <source>
        <dbReference type="SAM" id="MobiDB-lite"/>
    </source>
</evidence>
<protein>
    <submittedName>
        <fullName evidence="3">Uncharacterized protein</fullName>
    </submittedName>
</protein>
<dbReference type="OrthoDB" id="7391267at2"/>
<dbReference type="Proteomes" id="UP000265366">
    <property type="component" value="Unassembled WGS sequence"/>
</dbReference>
<comment type="caution">
    <text evidence="3">The sequence shown here is derived from an EMBL/GenBank/DDBJ whole genome shotgun (WGS) entry which is preliminary data.</text>
</comment>
<sequence length="189" mass="19713">MTDLSHEPELDLPRPVGTEQPRKRRTAFAGLSVLQLAALAILLAALAWGMWVTRSLLSPPSQQRIVAVKLSGLVGEYIQAQARSASPPDQVEHEMRAFMASLDGQMAVRAAKGETVLVAEAVLTRNVPDITDEVRRAVYASGIAIPRPASPAELQARIGGGSPAPAPAAPQTAPATASPFGSAPDGPAN</sequence>
<feature type="region of interest" description="Disordered" evidence="1">
    <location>
        <begin position="1"/>
        <end position="21"/>
    </location>
</feature>
<dbReference type="InterPro" id="IPR014115">
    <property type="entry name" value="TrbI_Ftype"/>
</dbReference>
<keyword evidence="2" id="KW-1133">Transmembrane helix</keyword>
<name>A0A3A1P3H3_9SPHN</name>
<keyword evidence="2" id="KW-0812">Transmembrane</keyword>
<proteinExistence type="predicted"/>
<organism evidence="3 4">
    <name type="scientific">Aurantiacibacter xanthus</name>
    <dbReference type="NCBI Taxonomy" id="1784712"/>
    <lineage>
        <taxon>Bacteria</taxon>
        <taxon>Pseudomonadati</taxon>
        <taxon>Pseudomonadota</taxon>
        <taxon>Alphaproteobacteria</taxon>
        <taxon>Sphingomonadales</taxon>
        <taxon>Erythrobacteraceae</taxon>
        <taxon>Aurantiacibacter</taxon>
    </lineage>
</organism>
<feature type="compositionally biased region" description="Low complexity" evidence="1">
    <location>
        <begin position="169"/>
        <end position="179"/>
    </location>
</feature>
<keyword evidence="2" id="KW-0472">Membrane</keyword>
<feature type="compositionally biased region" description="Basic and acidic residues" evidence="1">
    <location>
        <begin position="1"/>
        <end position="12"/>
    </location>
</feature>
<feature type="transmembrane region" description="Helical" evidence="2">
    <location>
        <begin position="28"/>
        <end position="51"/>
    </location>
</feature>
<feature type="region of interest" description="Disordered" evidence="1">
    <location>
        <begin position="153"/>
        <end position="189"/>
    </location>
</feature>
<dbReference type="EMBL" id="QXFM01000102">
    <property type="protein sequence ID" value="RIV84830.1"/>
    <property type="molecule type" value="Genomic_DNA"/>
</dbReference>
<accession>A0A3A1P3H3</accession>
<gene>
    <name evidence="3" type="ORF">D2V17_11160</name>
</gene>
<evidence type="ECO:0000313" key="3">
    <source>
        <dbReference type="EMBL" id="RIV84830.1"/>
    </source>
</evidence>
<dbReference type="Pfam" id="PF09677">
    <property type="entry name" value="TrbI_Ftype"/>
    <property type="match status" value="1"/>
</dbReference>
<dbReference type="AlphaFoldDB" id="A0A3A1P3H3"/>